<dbReference type="InterPro" id="IPR000618">
    <property type="entry name" value="Insect_cuticle"/>
</dbReference>
<keyword evidence="1 2" id="KW-0193">Cuticle</keyword>
<name>A0ABD2NWF8_9CUCU</name>
<dbReference type="InterPro" id="IPR031311">
    <property type="entry name" value="CHIT_BIND_RR_consensus"/>
</dbReference>
<gene>
    <name evidence="3" type="ORF">HHI36_006166</name>
</gene>
<proteinExistence type="predicted"/>
<feature type="non-terminal residue" evidence="3">
    <location>
        <position position="1"/>
    </location>
</feature>
<dbReference type="Pfam" id="PF00379">
    <property type="entry name" value="Chitin_bind_4"/>
    <property type="match status" value="1"/>
</dbReference>
<dbReference type="Proteomes" id="UP001516400">
    <property type="component" value="Unassembled WGS sequence"/>
</dbReference>
<dbReference type="PROSITE" id="PS51155">
    <property type="entry name" value="CHIT_BIND_RR_2"/>
    <property type="match status" value="1"/>
</dbReference>
<protein>
    <submittedName>
        <fullName evidence="3">Uncharacterized protein</fullName>
    </submittedName>
</protein>
<accession>A0ABD2NWF8</accession>
<dbReference type="EMBL" id="JABFTP020000144">
    <property type="protein sequence ID" value="KAL3283009.1"/>
    <property type="molecule type" value="Genomic_DNA"/>
</dbReference>
<evidence type="ECO:0000256" key="2">
    <source>
        <dbReference type="PROSITE-ProRule" id="PRU00497"/>
    </source>
</evidence>
<dbReference type="GO" id="GO:0042302">
    <property type="term" value="F:structural constituent of cuticle"/>
    <property type="evidence" value="ECO:0007669"/>
    <property type="project" value="UniProtKB-UniRule"/>
</dbReference>
<organism evidence="3 4">
    <name type="scientific">Cryptolaemus montrouzieri</name>
    <dbReference type="NCBI Taxonomy" id="559131"/>
    <lineage>
        <taxon>Eukaryota</taxon>
        <taxon>Metazoa</taxon>
        <taxon>Ecdysozoa</taxon>
        <taxon>Arthropoda</taxon>
        <taxon>Hexapoda</taxon>
        <taxon>Insecta</taxon>
        <taxon>Pterygota</taxon>
        <taxon>Neoptera</taxon>
        <taxon>Endopterygota</taxon>
        <taxon>Coleoptera</taxon>
        <taxon>Polyphaga</taxon>
        <taxon>Cucujiformia</taxon>
        <taxon>Coccinelloidea</taxon>
        <taxon>Coccinellidae</taxon>
        <taxon>Scymninae</taxon>
        <taxon>Scymnini</taxon>
        <taxon>Cryptolaemus</taxon>
    </lineage>
</organism>
<dbReference type="PRINTS" id="PR00947">
    <property type="entry name" value="CUTICLE"/>
</dbReference>
<comment type="caution">
    <text evidence="3">The sequence shown here is derived from an EMBL/GenBank/DDBJ whole genome shotgun (WGS) entry which is preliminary data.</text>
</comment>
<evidence type="ECO:0000256" key="1">
    <source>
        <dbReference type="ARBA" id="ARBA00022460"/>
    </source>
</evidence>
<keyword evidence="4" id="KW-1185">Reference proteome</keyword>
<dbReference type="AlphaFoldDB" id="A0ABD2NWF8"/>
<sequence>ALFLIIPLSNTTGLVQFQREERNGDIIKGAYSFIDSDGKIRNVDYQADDLKGFRVSVKYMTK</sequence>
<reference evidence="3 4" key="1">
    <citation type="journal article" date="2021" name="BMC Biol.">
        <title>Horizontally acquired antibacterial genes associated with adaptive radiation of ladybird beetles.</title>
        <authorList>
            <person name="Li H.S."/>
            <person name="Tang X.F."/>
            <person name="Huang Y.H."/>
            <person name="Xu Z.Y."/>
            <person name="Chen M.L."/>
            <person name="Du X.Y."/>
            <person name="Qiu B.Y."/>
            <person name="Chen P.T."/>
            <person name="Zhang W."/>
            <person name="Slipinski A."/>
            <person name="Escalona H.E."/>
            <person name="Waterhouse R.M."/>
            <person name="Zwick A."/>
            <person name="Pang H."/>
        </authorList>
    </citation>
    <scope>NUCLEOTIDE SEQUENCE [LARGE SCALE GENOMIC DNA]</scope>
    <source>
        <strain evidence="3">SYSU2018</strain>
    </source>
</reference>
<dbReference type="PROSITE" id="PS00233">
    <property type="entry name" value="CHIT_BIND_RR_1"/>
    <property type="match status" value="1"/>
</dbReference>
<evidence type="ECO:0000313" key="4">
    <source>
        <dbReference type="Proteomes" id="UP001516400"/>
    </source>
</evidence>
<feature type="non-terminal residue" evidence="3">
    <location>
        <position position="62"/>
    </location>
</feature>
<evidence type="ECO:0000313" key="3">
    <source>
        <dbReference type="EMBL" id="KAL3283009.1"/>
    </source>
</evidence>